<sequence>MLSSNWFQKLSEFYACALKYDNLESCTYKLEVEGELPSELKQCLTRVLDAVKRCIDEQERLIEERFADV</sequence>
<accession>A0ABN6ZUC7</accession>
<proteinExistence type="predicted"/>
<keyword evidence="2" id="KW-1185">Reference proteome</keyword>
<dbReference type="Proteomes" id="UP001341135">
    <property type="component" value="Chromosome"/>
</dbReference>
<reference evidence="1 2" key="1">
    <citation type="submission" date="2023-09" db="EMBL/GenBank/DDBJ databases">
        <title>Pyrofollis japonicus gen. nov. sp. nov., a novel member of the family Pyrodictiaceae isolated from the Iheya North hydrothermal field.</title>
        <authorList>
            <person name="Miyazaki U."/>
            <person name="Sanari M."/>
            <person name="Tame A."/>
            <person name="Kitajima M."/>
            <person name="Okamoto A."/>
            <person name="Sawayama S."/>
            <person name="Miyazaki J."/>
            <person name="Takai K."/>
            <person name="Nakagawa S."/>
        </authorList>
    </citation>
    <scope>NUCLEOTIDE SEQUENCE [LARGE SCALE GENOMIC DNA]</scope>
    <source>
        <strain evidence="1 2">AV2</strain>
    </source>
</reference>
<evidence type="ECO:0000313" key="1">
    <source>
        <dbReference type="EMBL" id="BES82555.1"/>
    </source>
</evidence>
<gene>
    <name evidence="1" type="ORF">PABY_21220</name>
</gene>
<organism evidence="1 2">
    <name type="scientific">Pyrodictium abyssi</name>
    <dbReference type="NCBI Taxonomy" id="54256"/>
    <lineage>
        <taxon>Archaea</taxon>
        <taxon>Thermoproteota</taxon>
        <taxon>Thermoprotei</taxon>
        <taxon>Desulfurococcales</taxon>
        <taxon>Pyrodictiaceae</taxon>
        <taxon>Pyrodictium</taxon>
    </lineage>
</organism>
<protein>
    <recommendedName>
        <fullName evidence="3">DNA-directed RNA polymerase</fullName>
    </recommendedName>
</protein>
<dbReference type="EMBL" id="AP028907">
    <property type="protein sequence ID" value="BES82555.1"/>
    <property type="molecule type" value="Genomic_DNA"/>
</dbReference>
<evidence type="ECO:0008006" key="3">
    <source>
        <dbReference type="Google" id="ProtNLM"/>
    </source>
</evidence>
<evidence type="ECO:0000313" key="2">
    <source>
        <dbReference type="Proteomes" id="UP001341135"/>
    </source>
</evidence>
<name>A0ABN6ZUC7_9CREN</name>